<evidence type="ECO:0000313" key="2">
    <source>
        <dbReference type="Proteomes" id="UP000308600"/>
    </source>
</evidence>
<dbReference type="Proteomes" id="UP000308600">
    <property type="component" value="Unassembled WGS sequence"/>
</dbReference>
<sequence>MDRLSPHSPNTGTKPQTFGRARPNRALGGHGAAGRLGLGLGRPLQLRVSSDSLENEEFIREAEEGVNHSGGKEEIRHRRDGTTISMTSTTRSQQLQGTNIASDHEDPSGDFQRQLRTHSRYPHSTTSITLSPSNPLTFQLGGNYGTRGTPIFVQVMVTPPSPAQRYDVDSRNSLLD</sequence>
<dbReference type="EMBL" id="ML208284">
    <property type="protein sequence ID" value="TFK72564.1"/>
    <property type="molecule type" value="Genomic_DNA"/>
</dbReference>
<keyword evidence="2" id="KW-1185">Reference proteome</keyword>
<gene>
    <name evidence="1" type="ORF">BDN72DRAFT_836130</name>
</gene>
<reference evidence="1 2" key="1">
    <citation type="journal article" date="2019" name="Nat. Ecol. Evol.">
        <title>Megaphylogeny resolves global patterns of mushroom evolution.</title>
        <authorList>
            <person name="Varga T."/>
            <person name="Krizsan K."/>
            <person name="Foldi C."/>
            <person name="Dima B."/>
            <person name="Sanchez-Garcia M."/>
            <person name="Sanchez-Ramirez S."/>
            <person name="Szollosi G.J."/>
            <person name="Szarkandi J.G."/>
            <person name="Papp V."/>
            <person name="Albert L."/>
            <person name="Andreopoulos W."/>
            <person name="Angelini C."/>
            <person name="Antonin V."/>
            <person name="Barry K.W."/>
            <person name="Bougher N.L."/>
            <person name="Buchanan P."/>
            <person name="Buyck B."/>
            <person name="Bense V."/>
            <person name="Catcheside P."/>
            <person name="Chovatia M."/>
            <person name="Cooper J."/>
            <person name="Damon W."/>
            <person name="Desjardin D."/>
            <person name="Finy P."/>
            <person name="Geml J."/>
            <person name="Haridas S."/>
            <person name="Hughes K."/>
            <person name="Justo A."/>
            <person name="Karasinski D."/>
            <person name="Kautmanova I."/>
            <person name="Kiss B."/>
            <person name="Kocsube S."/>
            <person name="Kotiranta H."/>
            <person name="LaButti K.M."/>
            <person name="Lechner B.E."/>
            <person name="Liimatainen K."/>
            <person name="Lipzen A."/>
            <person name="Lukacs Z."/>
            <person name="Mihaltcheva S."/>
            <person name="Morgado L.N."/>
            <person name="Niskanen T."/>
            <person name="Noordeloos M.E."/>
            <person name="Ohm R.A."/>
            <person name="Ortiz-Santana B."/>
            <person name="Ovrebo C."/>
            <person name="Racz N."/>
            <person name="Riley R."/>
            <person name="Savchenko A."/>
            <person name="Shiryaev A."/>
            <person name="Soop K."/>
            <person name="Spirin V."/>
            <person name="Szebenyi C."/>
            <person name="Tomsovsky M."/>
            <person name="Tulloss R.E."/>
            <person name="Uehling J."/>
            <person name="Grigoriev I.V."/>
            <person name="Vagvolgyi C."/>
            <person name="Papp T."/>
            <person name="Martin F.M."/>
            <person name="Miettinen O."/>
            <person name="Hibbett D.S."/>
            <person name="Nagy L.G."/>
        </authorList>
    </citation>
    <scope>NUCLEOTIDE SEQUENCE [LARGE SCALE GENOMIC DNA]</scope>
    <source>
        <strain evidence="1 2">NL-1719</strain>
    </source>
</reference>
<evidence type="ECO:0000313" key="1">
    <source>
        <dbReference type="EMBL" id="TFK72564.1"/>
    </source>
</evidence>
<proteinExistence type="predicted"/>
<organism evidence="1 2">
    <name type="scientific">Pluteus cervinus</name>
    <dbReference type="NCBI Taxonomy" id="181527"/>
    <lineage>
        <taxon>Eukaryota</taxon>
        <taxon>Fungi</taxon>
        <taxon>Dikarya</taxon>
        <taxon>Basidiomycota</taxon>
        <taxon>Agaricomycotina</taxon>
        <taxon>Agaricomycetes</taxon>
        <taxon>Agaricomycetidae</taxon>
        <taxon>Agaricales</taxon>
        <taxon>Pluteineae</taxon>
        <taxon>Pluteaceae</taxon>
        <taxon>Pluteus</taxon>
    </lineage>
</organism>
<accession>A0ACD3B3L3</accession>
<protein>
    <submittedName>
        <fullName evidence="1">Uncharacterized protein</fullName>
    </submittedName>
</protein>
<name>A0ACD3B3L3_9AGAR</name>